<dbReference type="GO" id="GO:0006508">
    <property type="term" value="P:proteolysis"/>
    <property type="evidence" value="ECO:0007669"/>
    <property type="project" value="UniProtKB-KW"/>
</dbReference>
<protein>
    <submittedName>
        <fullName evidence="8">DNA repair protein RadC</fullName>
    </submittedName>
</protein>
<evidence type="ECO:0000313" key="9">
    <source>
        <dbReference type="Proteomes" id="UP000516305"/>
    </source>
</evidence>
<dbReference type="Pfam" id="PF20582">
    <property type="entry name" value="UPF0758_N"/>
    <property type="match status" value="1"/>
</dbReference>
<name>A0A7H0VGG5_9FLAO</name>
<evidence type="ECO:0000259" key="7">
    <source>
        <dbReference type="PROSITE" id="PS50249"/>
    </source>
</evidence>
<dbReference type="NCBIfam" id="TIGR00608">
    <property type="entry name" value="radc"/>
    <property type="match status" value="1"/>
</dbReference>
<evidence type="ECO:0000256" key="5">
    <source>
        <dbReference type="ARBA" id="ARBA00023049"/>
    </source>
</evidence>
<keyword evidence="9" id="KW-1185">Reference proteome</keyword>
<dbReference type="GO" id="GO:0046872">
    <property type="term" value="F:metal ion binding"/>
    <property type="evidence" value="ECO:0007669"/>
    <property type="project" value="UniProtKB-KW"/>
</dbReference>
<evidence type="ECO:0000313" key="8">
    <source>
        <dbReference type="EMBL" id="QNR24813.1"/>
    </source>
</evidence>
<dbReference type="EMBL" id="CP060139">
    <property type="protein sequence ID" value="QNR24813.1"/>
    <property type="molecule type" value="Genomic_DNA"/>
</dbReference>
<proteinExistence type="inferred from homology"/>
<evidence type="ECO:0000256" key="1">
    <source>
        <dbReference type="ARBA" id="ARBA00022670"/>
    </source>
</evidence>
<dbReference type="PANTHER" id="PTHR30471:SF3">
    <property type="entry name" value="UPF0758 PROTEIN YEES-RELATED"/>
    <property type="match status" value="1"/>
</dbReference>
<dbReference type="NCBIfam" id="NF000642">
    <property type="entry name" value="PRK00024.1"/>
    <property type="match status" value="1"/>
</dbReference>
<dbReference type="Proteomes" id="UP000516305">
    <property type="component" value="Chromosome"/>
</dbReference>
<feature type="domain" description="MPN" evidence="7">
    <location>
        <begin position="110"/>
        <end position="232"/>
    </location>
</feature>
<reference evidence="8 9" key="1">
    <citation type="submission" date="2020-08" db="EMBL/GenBank/DDBJ databases">
        <title>Croceimicrobium hydrocarbonivorans gen. nov., sp. nov., a novel marine bacterium isolated from a bacterial consortium that degrades polyethylene terephthalate.</title>
        <authorList>
            <person name="Liu R."/>
        </authorList>
    </citation>
    <scope>NUCLEOTIDE SEQUENCE [LARGE SCALE GENOMIC DNA]</scope>
    <source>
        <strain evidence="8 9">A20-9</strain>
    </source>
</reference>
<accession>A0A7H0VGG5</accession>
<dbReference type="RefSeq" id="WP_210759340.1">
    <property type="nucleotide sequence ID" value="NZ_CP060139.1"/>
</dbReference>
<evidence type="ECO:0000256" key="4">
    <source>
        <dbReference type="ARBA" id="ARBA00022833"/>
    </source>
</evidence>
<evidence type="ECO:0000256" key="6">
    <source>
        <dbReference type="RuleBase" id="RU003797"/>
    </source>
</evidence>
<evidence type="ECO:0000256" key="2">
    <source>
        <dbReference type="ARBA" id="ARBA00022723"/>
    </source>
</evidence>
<dbReference type="Pfam" id="PF04002">
    <property type="entry name" value="RadC"/>
    <property type="match status" value="1"/>
</dbReference>
<dbReference type="GO" id="GO:0008237">
    <property type="term" value="F:metallopeptidase activity"/>
    <property type="evidence" value="ECO:0007669"/>
    <property type="project" value="UniProtKB-KW"/>
</dbReference>
<dbReference type="CDD" id="cd08071">
    <property type="entry name" value="MPN_DUF2466"/>
    <property type="match status" value="1"/>
</dbReference>
<dbReference type="KEGG" id="chyd:H4K34_02920"/>
<dbReference type="InterPro" id="IPR037518">
    <property type="entry name" value="MPN"/>
</dbReference>
<gene>
    <name evidence="8" type="primary">radC</name>
    <name evidence="8" type="ORF">H4K34_02920</name>
</gene>
<evidence type="ECO:0000256" key="3">
    <source>
        <dbReference type="ARBA" id="ARBA00022801"/>
    </source>
</evidence>
<keyword evidence="4" id="KW-0862">Zinc</keyword>
<organism evidence="8 9">
    <name type="scientific">Croceimicrobium hydrocarbonivorans</name>
    <dbReference type="NCBI Taxonomy" id="2761580"/>
    <lineage>
        <taxon>Bacteria</taxon>
        <taxon>Pseudomonadati</taxon>
        <taxon>Bacteroidota</taxon>
        <taxon>Flavobacteriia</taxon>
        <taxon>Flavobacteriales</taxon>
        <taxon>Owenweeksiaceae</taxon>
        <taxon>Croceimicrobium</taxon>
    </lineage>
</organism>
<dbReference type="InterPro" id="IPR001405">
    <property type="entry name" value="UPF0758"/>
</dbReference>
<dbReference type="Gene3D" id="3.40.140.10">
    <property type="entry name" value="Cytidine Deaminase, domain 2"/>
    <property type="match status" value="1"/>
</dbReference>
<dbReference type="PANTHER" id="PTHR30471">
    <property type="entry name" value="DNA REPAIR PROTEIN RADC"/>
    <property type="match status" value="1"/>
</dbReference>
<keyword evidence="3" id="KW-0378">Hydrolase</keyword>
<dbReference type="InterPro" id="IPR025657">
    <property type="entry name" value="RadC_JAB"/>
</dbReference>
<dbReference type="InterPro" id="IPR046778">
    <property type="entry name" value="UPF0758_N"/>
</dbReference>
<dbReference type="PROSITE" id="PS01302">
    <property type="entry name" value="UPF0758"/>
    <property type="match status" value="1"/>
</dbReference>
<dbReference type="PROSITE" id="PS50249">
    <property type="entry name" value="MPN"/>
    <property type="match status" value="1"/>
</dbReference>
<keyword evidence="5" id="KW-0482">Metalloprotease</keyword>
<dbReference type="InterPro" id="IPR020891">
    <property type="entry name" value="UPF0758_CS"/>
</dbReference>
<sequence>MGSSVYGRAIKDWSEDDQPRAKMINKGPSALSDAELLSILMGSGKTGQSALDISRHILESVSHNLLEFSRLSIDDLEGFEGVGPAKAVRLQAALELGRRRELAGALQRKMVSSSSDAYSVLKSKLSDLRHEEFWVLFLNNRNQVLAQQRISKGGLSGTTADPREVFQIALRLQSTGIILAHNHPSGALRPSASDDRLTQQMKAAGELLVIKVLDHLIITESGYFSYSDEGEL</sequence>
<keyword evidence="2" id="KW-0479">Metal-binding</keyword>
<keyword evidence="1" id="KW-0645">Protease</keyword>
<dbReference type="AlphaFoldDB" id="A0A7H0VGG5"/>
<comment type="similarity">
    <text evidence="6">Belongs to the UPF0758 family.</text>
</comment>